<evidence type="ECO:0000313" key="1">
    <source>
        <dbReference type="EMBL" id="KAK8874662.1"/>
    </source>
</evidence>
<accession>A0ABR2JA28</accession>
<dbReference type="InterPro" id="IPR003848">
    <property type="entry name" value="DUF218"/>
</dbReference>
<proteinExistence type="predicted"/>
<reference evidence="1 2" key="1">
    <citation type="journal article" date="2024" name="IMA Fungus">
        <title>Apiospora arundinis, a panoply of carbohydrate-active enzymes and secondary metabolites.</title>
        <authorList>
            <person name="Sorensen T."/>
            <person name="Petersen C."/>
            <person name="Muurmann A.T."/>
            <person name="Christiansen J.V."/>
            <person name="Brundto M.L."/>
            <person name="Overgaard C.K."/>
            <person name="Boysen A.T."/>
            <person name="Wollenberg R.D."/>
            <person name="Larsen T.O."/>
            <person name="Sorensen J.L."/>
            <person name="Nielsen K.L."/>
            <person name="Sondergaard T.E."/>
        </authorList>
    </citation>
    <scope>NUCLEOTIDE SEQUENCE [LARGE SCALE GENOMIC DNA]</scope>
    <source>
        <strain evidence="1 2">AAU 773</strain>
    </source>
</reference>
<organism evidence="1 2">
    <name type="scientific">Apiospora arundinis</name>
    <dbReference type="NCBI Taxonomy" id="335852"/>
    <lineage>
        <taxon>Eukaryota</taxon>
        <taxon>Fungi</taxon>
        <taxon>Dikarya</taxon>
        <taxon>Ascomycota</taxon>
        <taxon>Pezizomycotina</taxon>
        <taxon>Sordariomycetes</taxon>
        <taxon>Xylariomycetidae</taxon>
        <taxon>Amphisphaeriales</taxon>
        <taxon>Apiosporaceae</taxon>
        <taxon>Apiospora</taxon>
    </lineage>
</organism>
<comment type="caution">
    <text evidence="1">The sequence shown here is derived from an EMBL/GenBank/DDBJ whole genome shotgun (WGS) entry which is preliminary data.</text>
</comment>
<sequence>MPPPTHLVVVCCHGVWLGGPMRGFDESEWLIAGFQAGETPTFIEHIKAGLRVLREDPDSVLMFSGGPTRKETRLSESQSYADIAAYNAYFGIIDAGAASDRIVCEPRALDSYYNVLFSLLLFWQSTHDGKATVSTTNTWPEKITIVSHAFKRERLVDCHCGALGYPLDRVDFVGIDPPGMVDGTNEAAMQGVSQAIAEWKENPHGIGGTLAEKRRKRNPWGVSQTLFESEQLRAQSGIKTIIVTGNDDGSGVKEEVLDPSATQPWADQVFLQKN</sequence>
<dbReference type="PANTHER" id="PTHR28110">
    <property type="entry name" value="TRANSMEMBRANE PROTEIN"/>
    <property type="match status" value="1"/>
</dbReference>
<dbReference type="Proteomes" id="UP001390339">
    <property type="component" value="Unassembled WGS sequence"/>
</dbReference>
<keyword evidence="2" id="KW-1185">Reference proteome</keyword>
<dbReference type="CDD" id="cd06259">
    <property type="entry name" value="YdcF-like"/>
    <property type="match status" value="1"/>
</dbReference>
<dbReference type="EMBL" id="JAPCWZ010000003">
    <property type="protein sequence ID" value="KAK8874662.1"/>
    <property type="molecule type" value="Genomic_DNA"/>
</dbReference>
<protein>
    <submittedName>
        <fullName evidence="1">FolC bifunctional protein</fullName>
    </submittedName>
</protein>
<dbReference type="InterPro" id="IPR055323">
    <property type="entry name" value="C57A10.07/YOR238W"/>
</dbReference>
<gene>
    <name evidence="1" type="ORF">PGQ11_005176</name>
</gene>
<dbReference type="PANTHER" id="PTHR28110:SF1">
    <property type="entry name" value="TRANSMEMBRANE PROTEIN"/>
    <property type="match status" value="1"/>
</dbReference>
<name>A0ABR2JA28_9PEZI</name>
<evidence type="ECO:0000313" key="2">
    <source>
        <dbReference type="Proteomes" id="UP001390339"/>
    </source>
</evidence>